<evidence type="ECO:0000256" key="1">
    <source>
        <dbReference type="SAM" id="MobiDB-lite"/>
    </source>
</evidence>
<keyword evidence="4" id="KW-1185">Reference proteome</keyword>
<evidence type="ECO:0000313" key="3">
    <source>
        <dbReference type="EMBL" id="KAF4471492.1"/>
    </source>
</evidence>
<keyword evidence="2" id="KW-1133">Transmembrane helix</keyword>
<feature type="transmembrane region" description="Helical" evidence="2">
    <location>
        <begin position="42"/>
        <end position="67"/>
    </location>
</feature>
<dbReference type="OrthoDB" id="5099547at2759"/>
<reference evidence="3 4" key="1">
    <citation type="submission" date="2020-01" db="EMBL/GenBank/DDBJ databases">
        <title>Identification and distribution of gene clusters putatively required for synthesis of sphingolipid metabolism inhibitors in phylogenetically diverse species of the filamentous fungus Fusarium.</title>
        <authorList>
            <person name="Kim H.-S."/>
            <person name="Busman M."/>
            <person name="Brown D.W."/>
            <person name="Divon H."/>
            <person name="Uhlig S."/>
            <person name="Proctor R.H."/>
        </authorList>
    </citation>
    <scope>NUCLEOTIDE SEQUENCE [LARGE SCALE GENOMIC DNA]</scope>
    <source>
        <strain evidence="3 4">NRRL 20459</strain>
    </source>
</reference>
<dbReference type="AlphaFoldDB" id="A0A8H4LNK8"/>
<evidence type="ECO:0000256" key="2">
    <source>
        <dbReference type="SAM" id="Phobius"/>
    </source>
</evidence>
<dbReference type="EMBL" id="JAADYS010000200">
    <property type="protein sequence ID" value="KAF4471492.1"/>
    <property type="molecule type" value="Genomic_DNA"/>
</dbReference>
<protein>
    <submittedName>
        <fullName evidence="3">Uncharacterized protein</fullName>
    </submittedName>
</protein>
<gene>
    <name evidence="3" type="ORF">FALBO_1592</name>
</gene>
<comment type="caution">
    <text evidence="3">The sequence shown here is derived from an EMBL/GenBank/DDBJ whole genome shotgun (WGS) entry which is preliminary data.</text>
</comment>
<feature type="region of interest" description="Disordered" evidence="1">
    <location>
        <begin position="127"/>
        <end position="149"/>
    </location>
</feature>
<accession>A0A8H4LNK8</accession>
<keyword evidence="2" id="KW-0812">Transmembrane</keyword>
<keyword evidence="2" id="KW-0472">Membrane</keyword>
<proteinExistence type="predicted"/>
<sequence>MDSLSSKCAEEANSTDCLLRTLIQFLEDAKEDDDGKFEWDPIAFGFTVSIAIVAAGFALITIVQAVLANGPGRRKSNSEAIGKWFKNTDRQWQWWNLGYLYIAKTPILTVANVDEYLTKRENGQWPKLEESSSKTAKVTSGQGPQKHGASAASWFILPDKTGLSDLRLEDKDMETTLAHYLPGDLLAVPALPVGSC</sequence>
<organism evidence="3 4">
    <name type="scientific">Fusarium albosuccineum</name>
    <dbReference type="NCBI Taxonomy" id="1237068"/>
    <lineage>
        <taxon>Eukaryota</taxon>
        <taxon>Fungi</taxon>
        <taxon>Dikarya</taxon>
        <taxon>Ascomycota</taxon>
        <taxon>Pezizomycotina</taxon>
        <taxon>Sordariomycetes</taxon>
        <taxon>Hypocreomycetidae</taxon>
        <taxon>Hypocreales</taxon>
        <taxon>Nectriaceae</taxon>
        <taxon>Fusarium</taxon>
        <taxon>Fusarium decemcellulare species complex</taxon>
    </lineage>
</organism>
<feature type="non-terminal residue" evidence="3">
    <location>
        <position position="196"/>
    </location>
</feature>
<evidence type="ECO:0000313" key="4">
    <source>
        <dbReference type="Proteomes" id="UP000554235"/>
    </source>
</evidence>
<dbReference type="Proteomes" id="UP000554235">
    <property type="component" value="Unassembled WGS sequence"/>
</dbReference>
<feature type="compositionally biased region" description="Polar residues" evidence="1">
    <location>
        <begin position="133"/>
        <end position="143"/>
    </location>
</feature>
<name>A0A8H4LNK8_9HYPO</name>